<name>A0A4Q6Y5C3_9SPHN</name>
<accession>A0A4Q6Y5C3</accession>
<protein>
    <submittedName>
        <fullName evidence="2">Uncharacterized protein</fullName>
    </submittedName>
</protein>
<dbReference type="NCBIfam" id="NF042415">
    <property type="entry name" value="STY0301_fam"/>
    <property type="match status" value="1"/>
</dbReference>
<gene>
    <name evidence="2" type="ORF">EWE75_06860</name>
</gene>
<dbReference type="InterPro" id="IPR049973">
    <property type="entry name" value="STY0301-like"/>
</dbReference>
<proteinExistence type="predicted"/>
<feature type="chain" id="PRO_5020861941" evidence="1">
    <location>
        <begin position="22"/>
        <end position="115"/>
    </location>
</feature>
<dbReference type="OrthoDB" id="8612724at2"/>
<dbReference type="RefSeq" id="WP_130155927.1">
    <property type="nucleotide sequence ID" value="NZ_SGIS01000008.1"/>
</dbReference>
<organism evidence="2 3">
    <name type="scientific">Sphingomonas populi</name>
    <dbReference type="NCBI Taxonomy" id="2484750"/>
    <lineage>
        <taxon>Bacteria</taxon>
        <taxon>Pseudomonadati</taxon>
        <taxon>Pseudomonadota</taxon>
        <taxon>Alphaproteobacteria</taxon>
        <taxon>Sphingomonadales</taxon>
        <taxon>Sphingomonadaceae</taxon>
        <taxon>Sphingomonas</taxon>
    </lineage>
</organism>
<keyword evidence="1" id="KW-0732">Signal</keyword>
<dbReference type="EMBL" id="SGIS01000008">
    <property type="protein sequence ID" value="RZF65094.1"/>
    <property type="molecule type" value="Genomic_DNA"/>
</dbReference>
<comment type="caution">
    <text evidence="2">The sequence shown here is derived from an EMBL/GenBank/DDBJ whole genome shotgun (WGS) entry which is preliminary data.</text>
</comment>
<dbReference type="AlphaFoldDB" id="A0A4Q6Y5C3"/>
<reference evidence="2 3" key="1">
    <citation type="submission" date="2019-02" db="EMBL/GenBank/DDBJ databases">
        <authorList>
            <person name="Li Y."/>
        </authorList>
    </citation>
    <scope>NUCLEOTIDE SEQUENCE [LARGE SCALE GENOMIC DNA]</scope>
    <source>
        <strain evidence="2 3">3-7</strain>
    </source>
</reference>
<evidence type="ECO:0000256" key="1">
    <source>
        <dbReference type="SAM" id="SignalP"/>
    </source>
</evidence>
<evidence type="ECO:0000313" key="3">
    <source>
        <dbReference type="Proteomes" id="UP000292085"/>
    </source>
</evidence>
<dbReference type="Proteomes" id="UP000292085">
    <property type="component" value="Unassembled WGS sequence"/>
</dbReference>
<feature type="signal peptide" evidence="1">
    <location>
        <begin position="1"/>
        <end position="21"/>
    </location>
</feature>
<sequence length="115" mass="12465">MMPALTLVLALAAHTDAPAQAGTACPARWAGLPLKGGVVYDGPPGGNAILKPEDGDRADNGTSTWPGLAYIYQMKRKVWLGCSYVDDAAIYVPVERPVRMCRYVARRGLVRLYCR</sequence>
<keyword evidence="3" id="KW-1185">Reference proteome</keyword>
<evidence type="ECO:0000313" key="2">
    <source>
        <dbReference type="EMBL" id="RZF65094.1"/>
    </source>
</evidence>